<sequence length="444" mass="49453">MKIARIGAMYYPYPPLDYGGTERSMSQLTYFQAMAGHDVTLYGPSNSTIVQEMAEIAHKYGFHTEFGLGQSSVVLSRDGVRQGSVALRTTGYEDTTKTKEPVKLRTAELVELLLDDADAAGYDLIHCHYAPSMRRIIEAGYGEMTICQLHNPDPNQDFNECPFPIMAISDHQALDLKLRYQAEIIGVAHHGLDRFNYDPTAENAGYLASISRIDRDKGQDLSIASARLARKPLIIAGQTTSSALHEDFYFTNEIKPYIDICDTTFLTRHADSSPVEIRAELDHLAARLGKPNVVIFVGPANEQQKQVLYGNALATMFPIRWPEPFGRVMIESMACGTPVIGNEVYQGVVCGAVHEVIDDYLSGIKVSAGNDQDAIVKLAEAIKAAENLDRFQVRDVFERRWTSEANAARIEELYNKFFADRQRERFLSQSTVFDQDGYSSPAVA</sequence>
<dbReference type="GO" id="GO:0016757">
    <property type="term" value="F:glycosyltransferase activity"/>
    <property type="evidence" value="ECO:0007669"/>
    <property type="project" value="InterPro"/>
</dbReference>
<evidence type="ECO:0000313" key="2">
    <source>
        <dbReference type="EMBL" id="PZP56118.1"/>
    </source>
</evidence>
<evidence type="ECO:0000259" key="1">
    <source>
        <dbReference type="Pfam" id="PF00534"/>
    </source>
</evidence>
<dbReference type="InterPro" id="IPR001296">
    <property type="entry name" value="Glyco_trans_1"/>
</dbReference>
<reference evidence="2 3" key="1">
    <citation type="submission" date="2017-08" db="EMBL/GenBank/DDBJ databases">
        <title>Infants hospitalized years apart are colonized by the same room-sourced microbial strains.</title>
        <authorList>
            <person name="Brooks B."/>
            <person name="Olm M.R."/>
            <person name="Firek B.A."/>
            <person name="Baker R."/>
            <person name="Thomas B.C."/>
            <person name="Morowitz M.J."/>
            <person name="Banfield J.F."/>
        </authorList>
    </citation>
    <scope>NUCLEOTIDE SEQUENCE [LARGE SCALE GENOMIC DNA]</scope>
    <source>
        <strain evidence="2">S2_006_000_R2_64</strain>
    </source>
</reference>
<feature type="domain" description="Glycosyl transferase family 1" evidence="1">
    <location>
        <begin position="202"/>
        <end position="390"/>
    </location>
</feature>
<comment type="caution">
    <text evidence="2">The sequence shown here is derived from an EMBL/GenBank/DDBJ whole genome shotgun (WGS) entry which is preliminary data.</text>
</comment>
<gene>
    <name evidence="2" type="ORF">DI586_04790</name>
</gene>
<dbReference type="EMBL" id="QFOT01000037">
    <property type="protein sequence ID" value="PZP56118.1"/>
    <property type="molecule type" value="Genomic_DNA"/>
</dbReference>
<dbReference type="AlphaFoldDB" id="A0A2W5FM45"/>
<name>A0A2W5FM45_9BACT</name>
<proteinExistence type="predicted"/>
<evidence type="ECO:0000313" key="3">
    <source>
        <dbReference type="Proteomes" id="UP000249739"/>
    </source>
</evidence>
<dbReference type="Pfam" id="PF00534">
    <property type="entry name" value="Glycos_transf_1"/>
    <property type="match status" value="1"/>
</dbReference>
<dbReference type="Proteomes" id="UP000249739">
    <property type="component" value="Unassembled WGS sequence"/>
</dbReference>
<dbReference type="Gene3D" id="3.40.50.2000">
    <property type="entry name" value="Glycogen Phosphorylase B"/>
    <property type="match status" value="3"/>
</dbReference>
<accession>A0A2W5FM45</accession>
<protein>
    <recommendedName>
        <fullName evidence="1">Glycosyl transferase family 1 domain-containing protein</fullName>
    </recommendedName>
</protein>
<organism evidence="2 3">
    <name type="scientific">Micavibrio aeruginosavorus</name>
    <dbReference type="NCBI Taxonomy" id="349221"/>
    <lineage>
        <taxon>Bacteria</taxon>
        <taxon>Pseudomonadati</taxon>
        <taxon>Bdellovibrionota</taxon>
        <taxon>Bdellovibrionia</taxon>
        <taxon>Bdellovibrionales</taxon>
        <taxon>Pseudobdellovibrionaceae</taxon>
        <taxon>Micavibrio</taxon>
    </lineage>
</organism>
<dbReference type="PANTHER" id="PTHR12526">
    <property type="entry name" value="GLYCOSYLTRANSFERASE"/>
    <property type="match status" value="1"/>
</dbReference>
<dbReference type="SUPFAM" id="SSF53756">
    <property type="entry name" value="UDP-Glycosyltransferase/glycogen phosphorylase"/>
    <property type="match status" value="1"/>
</dbReference>
<dbReference type="PANTHER" id="PTHR12526:SF595">
    <property type="entry name" value="BLL5217 PROTEIN"/>
    <property type="match status" value="1"/>
</dbReference>